<accession>A0ABW1RCP8</accession>
<proteinExistence type="predicted"/>
<organism evidence="3 4">
    <name type="scientific">Loigolactobacillus jiayinensis</name>
    <dbReference type="NCBI Taxonomy" id="2486016"/>
    <lineage>
        <taxon>Bacteria</taxon>
        <taxon>Bacillati</taxon>
        <taxon>Bacillota</taxon>
        <taxon>Bacilli</taxon>
        <taxon>Lactobacillales</taxon>
        <taxon>Lactobacillaceae</taxon>
        <taxon>Loigolactobacillus</taxon>
    </lineage>
</organism>
<reference evidence="4" key="1">
    <citation type="journal article" date="2019" name="Int. J. Syst. Evol. Microbiol.">
        <title>The Global Catalogue of Microorganisms (GCM) 10K type strain sequencing project: providing services to taxonomists for standard genome sequencing and annotation.</title>
        <authorList>
            <consortium name="The Broad Institute Genomics Platform"/>
            <consortium name="The Broad Institute Genome Sequencing Center for Infectious Disease"/>
            <person name="Wu L."/>
            <person name="Ma J."/>
        </authorList>
    </citation>
    <scope>NUCLEOTIDE SEQUENCE [LARGE SCALE GENOMIC DNA]</scope>
    <source>
        <strain evidence="4">CCM 8904</strain>
    </source>
</reference>
<dbReference type="EMBL" id="JBHSSL010000035">
    <property type="protein sequence ID" value="MFC6170252.1"/>
    <property type="molecule type" value="Genomic_DNA"/>
</dbReference>
<keyword evidence="2" id="KW-1133">Transmembrane helix</keyword>
<evidence type="ECO:0000256" key="2">
    <source>
        <dbReference type="SAM" id="Phobius"/>
    </source>
</evidence>
<feature type="compositionally biased region" description="Low complexity" evidence="1">
    <location>
        <begin position="142"/>
        <end position="190"/>
    </location>
</feature>
<evidence type="ECO:0000313" key="4">
    <source>
        <dbReference type="Proteomes" id="UP001596289"/>
    </source>
</evidence>
<dbReference type="RefSeq" id="WP_125551632.1">
    <property type="nucleotide sequence ID" value="NZ_JBHSSL010000035.1"/>
</dbReference>
<gene>
    <name evidence="3" type="ORF">ACFQGP_06625</name>
</gene>
<comment type="caution">
    <text evidence="3">The sequence shown here is derived from an EMBL/GenBank/DDBJ whole genome shotgun (WGS) entry which is preliminary data.</text>
</comment>
<feature type="compositionally biased region" description="Polar residues" evidence="1">
    <location>
        <begin position="193"/>
        <end position="219"/>
    </location>
</feature>
<dbReference type="InterPro" id="IPR026409">
    <property type="entry name" value="Firmicu_CTERM"/>
</dbReference>
<sequence>MTSAGTNVSAATTSTTNWSGISGTKFGWDSTGTIAATNDGTTLYFKVETGTTNWGAVSQYYVKIGSKTYCINVSGNSLTAQDTTDNWKSLGVVGSATTDSKHNVTGSITLAKLNIKPTTAAQTITFSGDGIGSTTTQIAASTTDTNAATTDSSTTDAASSSSANSTSSSAVSNSSSSVTSSSSSSENAASQALAGSSSDQATVSTSQANNNNTSGDLGITINGNFSDWADKTKSAMTESGDSDNVKQVALLADDNNVYFYVSMEPKLQGGYTNFQPSGYVLNVGGKEYSITLNGGQTVNLATGAHQAVKVNIYSGANGVDNNTSGQADVMKHQITQAEYVNGVKKDVTSDAYMVECSIPLSALKGISNTTDQTITLANPNLYTGTVETTGGSTGPVVLAGTGFAIALLSVVKLSGKKRKKLQLNQATRGTK</sequence>
<dbReference type="CDD" id="cd00241">
    <property type="entry name" value="DOMON_like"/>
    <property type="match status" value="1"/>
</dbReference>
<keyword evidence="2" id="KW-0472">Membrane</keyword>
<keyword evidence="4" id="KW-1185">Reference proteome</keyword>
<feature type="transmembrane region" description="Helical" evidence="2">
    <location>
        <begin position="396"/>
        <end position="415"/>
    </location>
</feature>
<keyword evidence="2" id="KW-0812">Transmembrane</keyword>
<evidence type="ECO:0000256" key="1">
    <source>
        <dbReference type="SAM" id="MobiDB-lite"/>
    </source>
</evidence>
<name>A0ABW1RCP8_9LACO</name>
<protein>
    <submittedName>
        <fullName evidence="3">Firmicu-CTERM sorting domain-containing protein</fullName>
    </submittedName>
</protein>
<feature type="region of interest" description="Disordered" evidence="1">
    <location>
        <begin position="142"/>
        <end position="219"/>
    </location>
</feature>
<dbReference type="NCBIfam" id="TIGR04145">
    <property type="entry name" value="Firmicu_CTERM"/>
    <property type="match status" value="1"/>
</dbReference>
<dbReference type="Proteomes" id="UP001596289">
    <property type="component" value="Unassembled WGS sequence"/>
</dbReference>
<evidence type="ECO:0000313" key="3">
    <source>
        <dbReference type="EMBL" id="MFC6170252.1"/>
    </source>
</evidence>